<evidence type="ECO:0000256" key="3">
    <source>
        <dbReference type="ARBA" id="ARBA00022989"/>
    </source>
</evidence>
<dbReference type="GO" id="GO:0016874">
    <property type="term" value="F:ligase activity"/>
    <property type="evidence" value="ECO:0007669"/>
    <property type="project" value="UniProtKB-KW"/>
</dbReference>
<evidence type="ECO:0000256" key="2">
    <source>
        <dbReference type="ARBA" id="ARBA00022692"/>
    </source>
</evidence>
<feature type="transmembrane region" description="Helical" evidence="5">
    <location>
        <begin position="159"/>
        <end position="181"/>
    </location>
</feature>
<dbReference type="InterPro" id="IPR051533">
    <property type="entry name" value="WaaL-like"/>
</dbReference>
<reference evidence="7 8" key="1">
    <citation type="submission" date="2018-08" db="EMBL/GenBank/DDBJ databases">
        <title>A genome reference for cultivated species of the human gut microbiota.</title>
        <authorList>
            <person name="Zou Y."/>
            <person name="Xue W."/>
            <person name="Luo G."/>
        </authorList>
    </citation>
    <scope>NUCLEOTIDE SEQUENCE [LARGE SCALE GENOMIC DNA]</scope>
    <source>
        <strain evidence="7 8">AF10-31</strain>
    </source>
</reference>
<evidence type="ECO:0000256" key="4">
    <source>
        <dbReference type="ARBA" id="ARBA00023136"/>
    </source>
</evidence>
<evidence type="ECO:0000259" key="6">
    <source>
        <dbReference type="Pfam" id="PF04932"/>
    </source>
</evidence>
<dbReference type="InterPro" id="IPR007016">
    <property type="entry name" value="O-antigen_ligase-rel_domated"/>
</dbReference>
<evidence type="ECO:0000256" key="5">
    <source>
        <dbReference type="SAM" id="Phobius"/>
    </source>
</evidence>
<gene>
    <name evidence="7" type="ORF">DWV56_03160</name>
</gene>
<evidence type="ECO:0000313" key="7">
    <source>
        <dbReference type="EMBL" id="RGW76135.1"/>
    </source>
</evidence>
<evidence type="ECO:0000313" key="8">
    <source>
        <dbReference type="Proteomes" id="UP000284651"/>
    </source>
</evidence>
<dbReference type="PANTHER" id="PTHR37422:SF13">
    <property type="entry name" value="LIPOPOLYSACCHARIDE BIOSYNTHESIS PROTEIN PA4999-RELATED"/>
    <property type="match status" value="1"/>
</dbReference>
<dbReference type="Pfam" id="PF04932">
    <property type="entry name" value="Wzy_C"/>
    <property type="match status" value="1"/>
</dbReference>
<sequence length="396" mass="45890">MDTVFYENFRKKLTIGDYIVAFYIIAIFVFENEKYGMLFSIIQLLFFGFLAWMVFKTKKFPVNVATQWIIIVALLVMLYFCVGANKYVDSESFLVAKNLLKAICIAYYLYTKDNKEIIIIATAIAGIICGGFIIINYLENPITSMELKYAFNSRVGAEIAGGNVNVVAMNMCFSFASCMYLAKDSLKKSKKVFWYLALVFITISSFFTGTRKILLVFVVMFFLANRNIKIRYKIMGLIAAIVAYLILMNVDTFYFLLGHKIDFFRSNSYKMYDHSDQIRHDLLIQSWELFKNRPWGSGFGCVQAALGVYAHNNYMEVLASLGLVGFIVYYSVYIWELCKSYSYRKDNSCHFCFYTLVGIMILEIGQITCYYSMIYVFVPLIEYIIRYKGKKREGFL</sequence>
<dbReference type="EMBL" id="QSAT01000006">
    <property type="protein sequence ID" value="RGW76135.1"/>
    <property type="molecule type" value="Genomic_DNA"/>
</dbReference>
<comment type="caution">
    <text evidence="7">The sequence shown here is derived from an EMBL/GenBank/DDBJ whole genome shotgun (WGS) entry which is preliminary data.</text>
</comment>
<dbReference type="Proteomes" id="UP000284651">
    <property type="component" value="Unassembled WGS sequence"/>
</dbReference>
<feature type="transmembrane region" description="Helical" evidence="5">
    <location>
        <begin position="117"/>
        <end position="139"/>
    </location>
</feature>
<comment type="subcellular location">
    <subcellularLocation>
        <location evidence="1">Membrane</location>
        <topology evidence="1">Multi-pass membrane protein</topology>
    </subcellularLocation>
</comment>
<feature type="transmembrane region" description="Helical" evidence="5">
    <location>
        <begin position="62"/>
        <end position="80"/>
    </location>
</feature>
<keyword evidence="4 5" id="KW-0472">Membrane</keyword>
<name>A0A413CXF6_9FIRM</name>
<keyword evidence="2 5" id="KW-0812">Transmembrane</keyword>
<dbReference type="GO" id="GO:0016020">
    <property type="term" value="C:membrane"/>
    <property type="evidence" value="ECO:0007669"/>
    <property type="project" value="UniProtKB-SubCell"/>
</dbReference>
<feature type="domain" description="O-antigen ligase-related" evidence="6">
    <location>
        <begin position="196"/>
        <end position="329"/>
    </location>
</feature>
<feature type="transmembrane region" description="Helical" evidence="5">
    <location>
        <begin position="317"/>
        <end position="335"/>
    </location>
</feature>
<organism evidence="7 8">
    <name type="scientific">Holdemanella biformis</name>
    <dbReference type="NCBI Taxonomy" id="1735"/>
    <lineage>
        <taxon>Bacteria</taxon>
        <taxon>Bacillati</taxon>
        <taxon>Bacillota</taxon>
        <taxon>Erysipelotrichia</taxon>
        <taxon>Erysipelotrichales</taxon>
        <taxon>Erysipelotrichaceae</taxon>
        <taxon>Holdemanella</taxon>
    </lineage>
</organism>
<keyword evidence="3 5" id="KW-1133">Transmembrane helix</keyword>
<feature type="transmembrane region" description="Helical" evidence="5">
    <location>
        <begin position="36"/>
        <end position="55"/>
    </location>
</feature>
<keyword evidence="7" id="KW-0436">Ligase</keyword>
<feature type="transmembrane region" description="Helical" evidence="5">
    <location>
        <begin position="234"/>
        <end position="257"/>
    </location>
</feature>
<accession>A0A413CXF6</accession>
<evidence type="ECO:0000256" key="1">
    <source>
        <dbReference type="ARBA" id="ARBA00004141"/>
    </source>
</evidence>
<dbReference type="AlphaFoldDB" id="A0A413CXF6"/>
<dbReference type="RefSeq" id="WP_118356868.1">
    <property type="nucleotide sequence ID" value="NZ_QSAT01000006.1"/>
</dbReference>
<protein>
    <submittedName>
        <fullName evidence="7">O-antigen ligase domain-containing protein</fullName>
    </submittedName>
</protein>
<proteinExistence type="predicted"/>
<feature type="transmembrane region" description="Helical" evidence="5">
    <location>
        <begin position="193"/>
        <end position="222"/>
    </location>
</feature>
<feature type="transmembrane region" description="Helical" evidence="5">
    <location>
        <begin position="12"/>
        <end position="30"/>
    </location>
</feature>
<dbReference type="PANTHER" id="PTHR37422">
    <property type="entry name" value="TEICHURONIC ACID BIOSYNTHESIS PROTEIN TUAE"/>
    <property type="match status" value="1"/>
</dbReference>